<proteinExistence type="predicted"/>
<accession>N1Q1K4</accession>
<dbReference type="OrthoDB" id="3439209at2759"/>
<protein>
    <recommendedName>
        <fullName evidence="4">Myb-like domain-containing protein</fullName>
    </recommendedName>
</protein>
<evidence type="ECO:0000256" key="1">
    <source>
        <dbReference type="SAM" id="MobiDB-lite"/>
    </source>
</evidence>
<organism evidence="2 3">
    <name type="scientific">Dothistroma septosporum (strain NZE10 / CBS 128990)</name>
    <name type="common">Red band needle blight fungus</name>
    <name type="synonym">Mycosphaerella pini</name>
    <dbReference type="NCBI Taxonomy" id="675120"/>
    <lineage>
        <taxon>Eukaryota</taxon>
        <taxon>Fungi</taxon>
        <taxon>Dikarya</taxon>
        <taxon>Ascomycota</taxon>
        <taxon>Pezizomycotina</taxon>
        <taxon>Dothideomycetes</taxon>
        <taxon>Dothideomycetidae</taxon>
        <taxon>Mycosphaerellales</taxon>
        <taxon>Mycosphaerellaceae</taxon>
        <taxon>Dothistroma</taxon>
    </lineage>
</organism>
<dbReference type="Proteomes" id="UP000016933">
    <property type="component" value="Unassembled WGS sequence"/>
</dbReference>
<dbReference type="STRING" id="675120.N1Q1K4"/>
<dbReference type="HOGENOM" id="CLU_609762_0_0_1"/>
<feature type="region of interest" description="Disordered" evidence="1">
    <location>
        <begin position="303"/>
        <end position="337"/>
    </location>
</feature>
<gene>
    <name evidence="2" type="ORF">DOTSEDRAFT_20009</name>
</gene>
<name>N1Q1K4_DOTSN</name>
<dbReference type="AlphaFoldDB" id="N1Q1K4"/>
<reference evidence="2 3" key="2">
    <citation type="journal article" date="2012" name="PLoS Pathog.">
        <title>Diverse lifestyles and strategies of plant pathogenesis encoded in the genomes of eighteen Dothideomycetes fungi.</title>
        <authorList>
            <person name="Ohm R.A."/>
            <person name="Feau N."/>
            <person name="Henrissat B."/>
            <person name="Schoch C.L."/>
            <person name="Horwitz B.A."/>
            <person name="Barry K.W."/>
            <person name="Condon B.J."/>
            <person name="Copeland A.C."/>
            <person name="Dhillon B."/>
            <person name="Glaser F."/>
            <person name="Hesse C.N."/>
            <person name="Kosti I."/>
            <person name="LaButti K."/>
            <person name="Lindquist E.A."/>
            <person name="Lucas S."/>
            <person name="Salamov A.A."/>
            <person name="Bradshaw R.E."/>
            <person name="Ciuffetti L."/>
            <person name="Hamelin R.C."/>
            <person name="Kema G.H.J."/>
            <person name="Lawrence C."/>
            <person name="Scott J.A."/>
            <person name="Spatafora J.W."/>
            <person name="Turgeon B.G."/>
            <person name="de Wit P.J.G.M."/>
            <person name="Zhong S."/>
            <person name="Goodwin S.B."/>
            <person name="Grigoriev I.V."/>
        </authorList>
    </citation>
    <scope>NUCLEOTIDE SEQUENCE [LARGE SCALE GENOMIC DNA]</scope>
    <source>
        <strain evidence="3">NZE10 / CBS 128990</strain>
    </source>
</reference>
<keyword evidence="3" id="KW-1185">Reference proteome</keyword>
<evidence type="ECO:0000313" key="3">
    <source>
        <dbReference type="Proteomes" id="UP000016933"/>
    </source>
</evidence>
<evidence type="ECO:0000313" key="2">
    <source>
        <dbReference type="EMBL" id="EME49572.1"/>
    </source>
</evidence>
<dbReference type="eggNOG" id="ENOG502SRZH">
    <property type="taxonomic scope" value="Eukaryota"/>
</dbReference>
<evidence type="ECO:0008006" key="4">
    <source>
        <dbReference type="Google" id="ProtNLM"/>
    </source>
</evidence>
<sequence length="449" mass="48834">MQAPATPPTEQGLVDIGFEHGDAQLTAGRHEPSFLEQFLQYPEDSSVSLWRGGDVANPLFSGSFSSTNSFGSTGSFGGTSTNFGSNSSFSSNVNNSTLGSGPELSTVISNRLPTKVEPSPTMPTPTLLSQVVDTSQYENVENDAWMFSSVDYDAPSPASLGSMSNDPCTPVSPHGGDAFLRYPIGCNYLTSGRTMDGTCKYTGDGILTQVNTPVLDLPAASSRTSCECPGCTGSFPDQRPHATIWQATRPLALTQQSVSHHSHAHGLPFVTPTNLDGSVVPGAPPSLAIDPASMGTHPLPSMDRYTLEMSPEQDSESERESNPDVSDHAITEAAHRRSRDRYLLKMREKGWSYKEIKHRGNFSEAESTLRGRVRVLTKDKSQRVRKPEWTEKDLGLLDKAVRRFSGLDGSGRDRNGRMPWKKVSEWMSKKGSTYVFAPATCAKKFKELN</sequence>
<reference evidence="3" key="1">
    <citation type="journal article" date="2012" name="PLoS Genet.">
        <title>The genomes of the fungal plant pathogens Cladosporium fulvum and Dothistroma septosporum reveal adaptation to different hosts and lifestyles but also signatures of common ancestry.</title>
        <authorList>
            <person name="de Wit P.J.G.M."/>
            <person name="van der Burgt A."/>
            <person name="Oekmen B."/>
            <person name="Stergiopoulos I."/>
            <person name="Abd-Elsalam K.A."/>
            <person name="Aerts A.L."/>
            <person name="Bahkali A.H."/>
            <person name="Beenen H.G."/>
            <person name="Chettri P."/>
            <person name="Cox M.P."/>
            <person name="Datema E."/>
            <person name="de Vries R.P."/>
            <person name="Dhillon B."/>
            <person name="Ganley A.R."/>
            <person name="Griffiths S.A."/>
            <person name="Guo Y."/>
            <person name="Hamelin R.C."/>
            <person name="Henrissat B."/>
            <person name="Kabir M.S."/>
            <person name="Jashni M.K."/>
            <person name="Kema G."/>
            <person name="Klaubauf S."/>
            <person name="Lapidus A."/>
            <person name="Levasseur A."/>
            <person name="Lindquist E."/>
            <person name="Mehrabi R."/>
            <person name="Ohm R.A."/>
            <person name="Owen T.J."/>
            <person name="Salamov A."/>
            <person name="Schwelm A."/>
            <person name="Schijlen E."/>
            <person name="Sun H."/>
            <person name="van den Burg H.A."/>
            <person name="van Ham R.C.H.J."/>
            <person name="Zhang S."/>
            <person name="Goodwin S.B."/>
            <person name="Grigoriev I.V."/>
            <person name="Collemare J."/>
            <person name="Bradshaw R.E."/>
        </authorList>
    </citation>
    <scope>NUCLEOTIDE SEQUENCE [LARGE SCALE GENOMIC DNA]</scope>
    <source>
        <strain evidence="3">NZE10 / CBS 128990</strain>
    </source>
</reference>
<feature type="compositionally biased region" description="Basic and acidic residues" evidence="1">
    <location>
        <begin position="316"/>
        <end position="337"/>
    </location>
</feature>
<dbReference type="EMBL" id="KB446535">
    <property type="protein sequence ID" value="EME49572.1"/>
    <property type="molecule type" value="Genomic_DNA"/>
</dbReference>
<dbReference type="OMA" id="NGRMPWK"/>